<dbReference type="KEGG" id="bpl:BURPS1106A_3648"/>
<protein>
    <submittedName>
        <fullName evidence="2">Uncharacterized protein</fullName>
    </submittedName>
</protein>
<feature type="region of interest" description="Disordered" evidence="1">
    <location>
        <begin position="1"/>
        <end position="33"/>
    </location>
</feature>
<proteinExistence type="predicted"/>
<dbReference type="AlphaFoldDB" id="A3NZV8"/>
<evidence type="ECO:0000313" key="2">
    <source>
        <dbReference type="EMBL" id="ABN90458.1"/>
    </source>
</evidence>
<gene>
    <name evidence="2" type="ordered locus">BURPS1106A_3648</name>
</gene>
<accession>A3NZV8</accession>
<dbReference type="Proteomes" id="UP000006738">
    <property type="component" value="Chromosome I"/>
</dbReference>
<dbReference type="HOGENOM" id="CLU_3197105_0_0_4"/>
<organism evidence="2 3">
    <name type="scientific">Burkholderia pseudomallei (strain 1106a)</name>
    <dbReference type="NCBI Taxonomy" id="357348"/>
    <lineage>
        <taxon>Bacteria</taxon>
        <taxon>Pseudomonadati</taxon>
        <taxon>Pseudomonadota</taxon>
        <taxon>Betaproteobacteria</taxon>
        <taxon>Burkholderiales</taxon>
        <taxon>Burkholderiaceae</taxon>
        <taxon>Burkholderia</taxon>
        <taxon>pseudomallei group</taxon>
    </lineage>
</organism>
<reference evidence="2 3" key="1">
    <citation type="submission" date="2007-02" db="EMBL/GenBank/DDBJ databases">
        <authorList>
            <person name="DeShazer D."/>
            <person name="Woods D.E."/>
            <person name="Nierman W.C."/>
        </authorList>
    </citation>
    <scope>NUCLEOTIDE SEQUENCE [LARGE SCALE GENOMIC DNA]</scope>
    <source>
        <strain evidence="2 3">1106a</strain>
    </source>
</reference>
<dbReference type="EMBL" id="CP000572">
    <property type="protein sequence ID" value="ABN90458.1"/>
    <property type="molecule type" value="Genomic_DNA"/>
</dbReference>
<evidence type="ECO:0000313" key="3">
    <source>
        <dbReference type="Proteomes" id="UP000006738"/>
    </source>
</evidence>
<name>A3NZV8_BURP0</name>
<evidence type="ECO:0000256" key="1">
    <source>
        <dbReference type="SAM" id="MobiDB-lite"/>
    </source>
</evidence>
<sequence length="45" mass="4553">MGLPDIATGSQSGIHSIGARGSASAPPSPAPLRRHFFLPHACAKS</sequence>